<reference evidence="3" key="1">
    <citation type="journal article" date="2019" name="Sci. Rep.">
        <title>Draft genome of Tanacetum cinerariifolium, the natural source of mosquito coil.</title>
        <authorList>
            <person name="Yamashiro T."/>
            <person name="Shiraishi A."/>
            <person name="Satake H."/>
            <person name="Nakayama K."/>
        </authorList>
    </citation>
    <scope>NUCLEOTIDE SEQUENCE</scope>
</reference>
<evidence type="ECO:0000313" key="3">
    <source>
        <dbReference type="EMBL" id="GEX79592.1"/>
    </source>
</evidence>
<organism evidence="3">
    <name type="scientific">Tanacetum cinerariifolium</name>
    <name type="common">Dalmatian daisy</name>
    <name type="synonym">Chrysanthemum cinerariifolium</name>
    <dbReference type="NCBI Taxonomy" id="118510"/>
    <lineage>
        <taxon>Eukaryota</taxon>
        <taxon>Viridiplantae</taxon>
        <taxon>Streptophyta</taxon>
        <taxon>Embryophyta</taxon>
        <taxon>Tracheophyta</taxon>
        <taxon>Spermatophyta</taxon>
        <taxon>Magnoliopsida</taxon>
        <taxon>eudicotyledons</taxon>
        <taxon>Gunneridae</taxon>
        <taxon>Pentapetalae</taxon>
        <taxon>asterids</taxon>
        <taxon>campanulids</taxon>
        <taxon>Asterales</taxon>
        <taxon>Asteraceae</taxon>
        <taxon>Asteroideae</taxon>
        <taxon>Anthemideae</taxon>
        <taxon>Anthemidinae</taxon>
        <taxon>Tanacetum</taxon>
    </lineage>
</organism>
<dbReference type="AlphaFoldDB" id="A0A699HB81"/>
<keyword evidence="1" id="KW-0175">Coiled coil</keyword>
<feature type="compositionally biased region" description="Acidic residues" evidence="2">
    <location>
        <begin position="182"/>
        <end position="199"/>
    </location>
</feature>
<feature type="region of interest" description="Disordered" evidence="2">
    <location>
        <begin position="386"/>
        <end position="418"/>
    </location>
</feature>
<feature type="region of interest" description="Disordered" evidence="2">
    <location>
        <begin position="1"/>
        <end position="37"/>
    </location>
</feature>
<sequence length="521" mass="57293">MVALTRDVEGDLSMLFGDENDSGDDDSEGPENDEEEVVGPSTAVVEVHSLTFLAPRVLVPLSMIKDLSTRMGNQEYGHGLLVKKVMASEMVQVHSDVQIQQLQTLVAEMSSRVSTLMQYILGMDRRLADIEVEEQMVEVEVEEQMVDPVINEIAEPIVEVEEQMLALTRDIEGDLSMRFGDDNDSGDDDSEGPKDDEEVGGPSTAAAEVHSLTLLAPRVLVPPSMIKDLSTRMGNLEYGHGLLVKKVGAYVKPGQQAATQKDETIARLSQQVQTLQAAVQHMDVQIQQLQTLVVKMSSHDSTLMQYILGMDSLLDIYVGSGNRHLKIIMIGSIGLGIEDFEVEGQMVEVEEQMVEVEEQMVDPVIDEIAEPIVKVEEQMVSPTRDVNGELSMLFGDDNDSGDDDSEGPEDDEEVGGPSTAAAEVHSLTLLAPRVLVPPSMIKDLSTRMGNLEYGHGLLVKKMQVMASQMVQVAAVQHRDVQIQQVQTLVAEMSSRDSTLMQYILRMDRRLVDLEGRPLGPQ</sequence>
<gene>
    <name evidence="3" type="ORF">Tci_351567</name>
</gene>
<accession>A0A699HB81</accession>
<protein>
    <submittedName>
        <fullName evidence="3">Uncharacterized protein</fullName>
    </submittedName>
</protein>
<feature type="compositionally biased region" description="Acidic residues" evidence="2">
    <location>
        <begin position="396"/>
        <end position="414"/>
    </location>
</feature>
<evidence type="ECO:0000256" key="1">
    <source>
        <dbReference type="SAM" id="Coils"/>
    </source>
</evidence>
<feature type="region of interest" description="Disordered" evidence="2">
    <location>
        <begin position="176"/>
        <end position="203"/>
    </location>
</feature>
<dbReference type="EMBL" id="BKCJ010130625">
    <property type="protein sequence ID" value="GEX79592.1"/>
    <property type="molecule type" value="Genomic_DNA"/>
</dbReference>
<evidence type="ECO:0000256" key="2">
    <source>
        <dbReference type="SAM" id="MobiDB-lite"/>
    </source>
</evidence>
<feature type="compositionally biased region" description="Acidic residues" evidence="2">
    <location>
        <begin position="18"/>
        <end position="37"/>
    </location>
</feature>
<name>A0A699HB81_TANCI</name>
<proteinExistence type="predicted"/>
<comment type="caution">
    <text evidence="3">The sequence shown here is derived from an EMBL/GenBank/DDBJ whole genome shotgun (WGS) entry which is preliminary data.</text>
</comment>
<feature type="coiled-coil region" evidence="1">
    <location>
        <begin position="258"/>
        <end position="285"/>
    </location>
</feature>